<dbReference type="RefSeq" id="WP_380746764.1">
    <property type="nucleotide sequence ID" value="NZ_JBHSRF010000003.1"/>
</dbReference>
<protein>
    <submittedName>
        <fullName evidence="1">Uncharacterized protein</fullName>
    </submittedName>
</protein>
<dbReference type="EMBL" id="JBHSRF010000003">
    <property type="protein sequence ID" value="MFC6080067.1"/>
    <property type="molecule type" value="Genomic_DNA"/>
</dbReference>
<keyword evidence="2" id="KW-1185">Reference proteome</keyword>
<accession>A0ABW1NDG9</accession>
<sequence length="116" mass="12412">MREAFAHESLVVLSAGDDEHAMGAAVTVALCGHPEHPPPCPLAPHYCHADRHGDEVRLRVLFAAEPSDEPEVRRRIDQALADGGPPGGTTRWHLRESGPAEVAPHEIAHAGRLAVS</sequence>
<dbReference type="Proteomes" id="UP001596137">
    <property type="component" value="Unassembled WGS sequence"/>
</dbReference>
<comment type="caution">
    <text evidence="1">The sequence shown here is derived from an EMBL/GenBank/DDBJ whole genome shotgun (WGS) entry which is preliminary data.</text>
</comment>
<name>A0ABW1NDG9_9ACTN</name>
<organism evidence="1 2">
    <name type="scientific">Sphaerisporangium aureirubrum</name>
    <dbReference type="NCBI Taxonomy" id="1544736"/>
    <lineage>
        <taxon>Bacteria</taxon>
        <taxon>Bacillati</taxon>
        <taxon>Actinomycetota</taxon>
        <taxon>Actinomycetes</taxon>
        <taxon>Streptosporangiales</taxon>
        <taxon>Streptosporangiaceae</taxon>
        <taxon>Sphaerisporangium</taxon>
    </lineage>
</organism>
<reference evidence="2" key="1">
    <citation type="journal article" date="2019" name="Int. J. Syst. Evol. Microbiol.">
        <title>The Global Catalogue of Microorganisms (GCM) 10K type strain sequencing project: providing services to taxonomists for standard genome sequencing and annotation.</title>
        <authorList>
            <consortium name="The Broad Institute Genomics Platform"/>
            <consortium name="The Broad Institute Genome Sequencing Center for Infectious Disease"/>
            <person name="Wu L."/>
            <person name="Ma J."/>
        </authorList>
    </citation>
    <scope>NUCLEOTIDE SEQUENCE [LARGE SCALE GENOMIC DNA]</scope>
    <source>
        <strain evidence="2">JCM 30346</strain>
    </source>
</reference>
<proteinExistence type="predicted"/>
<evidence type="ECO:0000313" key="1">
    <source>
        <dbReference type="EMBL" id="MFC6080067.1"/>
    </source>
</evidence>
<gene>
    <name evidence="1" type="ORF">ACFP1K_02780</name>
</gene>
<evidence type="ECO:0000313" key="2">
    <source>
        <dbReference type="Proteomes" id="UP001596137"/>
    </source>
</evidence>